<dbReference type="GO" id="GO:0016491">
    <property type="term" value="F:oxidoreductase activity"/>
    <property type="evidence" value="ECO:0007669"/>
    <property type="project" value="InterPro"/>
</dbReference>
<dbReference type="AlphaFoldDB" id="A0A2S4HIB1"/>
<dbReference type="InterPro" id="IPR006311">
    <property type="entry name" value="TAT_signal"/>
</dbReference>
<dbReference type="InterPro" id="IPR046867">
    <property type="entry name" value="AldOxase/xan_DH_MoCoBD2"/>
</dbReference>
<evidence type="ECO:0000313" key="2">
    <source>
        <dbReference type="EMBL" id="POP53713.1"/>
    </source>
</evidence>
<dbReference type="Pfam" id="PF02738">
    <property type="entry name" value="MoCoBD_1"/>
    <property type="match status" value="1"/>
</dbReference>
<dbReference type="Gene3D" id="3.30.365.10">
    <property type="entry name" value="Aldehyde oxidase/xanthine dehydrogenase, molybdopterin binding domain"/>
    <property type="match status" value="4"/>
</dbReference>
<dbReference type="Gene3D" id="3.90.1170.50">
    <property type="entry name" value="Aldehyde oxidase/xanthine dehydrogenase, a/b hammerhead"/>
    <property type="match status" value="1"/>
</dbReference>
<dbReference type="InterPro" id="IPR000674">
    <property type="entry name" value="Ald_Oxase/Xan_DH_a/b"/>
</dbReference>
<name>A0A2S4HIB1_9GAMM</name>
<sequence>MSLSRRNFIKSTALLGGGLAIGFNLSGCSKAPPYPNMNATALQPNAYLQVTASGEVILQLHKVEMGQGVFTGLTTLAAEELKMDPALITVQHAEFHPDFRDPEFYVMITGGSSSLRLSYQTLREAAATVAAMLIAAAAQQLNVAESSLNLHDGKIIHAQGELGFADVIVRARGMSAPSVVTLTSPQDFQYIGKYDQRLDARAKVTGSSQFGLDVQYPNALSAVLLRSPDFGGKAKSFDAIAALAKSGVRSVINVDGAIAVIADTYWQARQAASAVKVEWEKGPLAGVNSDALRAERHSLLATESGKNVEEIGDPSAASGVLFDALYDVPYLAHATMEPMNALAVVKSDSIEVWTGNQAPDIALSAIADATGFSREQIRIHNQMLGGGFGRRILPDYLVEAARVAQLSGYPIKLVWSREDDMRGDFYRPNSSVKMSATVEANVVTSLQAKVAAPSIMGQFVGEVSNTLLPQWIPDGLHGKLAGLAASSDPAATEGLIETDYQFPYMRTDYIMQETSIPIGYWRSVGHSQNAFFMESFIDELAVKTGQDALQFRLNHLPVDSRRRKVLKEVADKAGWGSPAAGQFQGLAVHESFHTMVAQIVSVSIEDKKIKVHKVVCVVDCGVAVNPDIVRGQMEGGIVFALTAALKGNISVVDGAVQQSNFHNYELLRMNETPEIEVHILESAEAPTGVGEPGVPPLAPALANAVYAASGQRLRQLPLKLV</sequence>
<dbReference type="EMBL" id="PQGG01000012">
    <property type="protein sequence ID" value="POP53713.1"/>
    <property type="molecule type" value="Genomic_DNA"/>
</dbReference>
<protein>
    <submittedName>
        <fullName evidence="2">Isoquinoline 1-oxidoreductase</fullName>
    </submittedName>
</protein>
<dbReference type="PANTHER" id="PTHR47495:SF2">
    <property type="entry name" value="ALDEHYDE DEHYDROGENASE"/>
    <property type="match status" value="1"/>
</dbReference>
<dbReference type="InterPro" id="IPR012368">
    <property type="entry name" value="OxRdtase_Mopterin-bd_su_IorB"/>
</dbReference>
<dbReference type="SUPFAM" id="SSF56003">
    <property type="entry name" value="Molybdenum cofactor-binding domain"/>
    <property type="match status" value="2"/>
</dbReference>
<dbReference type="InterPro" id="IPR052516">
    <property type="entry name" value="N-heterocyclic_Hydroxylase"/>
</dbReference>
<reference evidence="2" key="1">
    <citation type="submission" date="2018-01" db="EMBL/GenBank/DDBJ databases">
        <authorList>
            <person name="Yu X.-D."/>
        </authorList>
    </citation>
    <scope>NUCLEOTIDE SEQUENCE</scope>
    <source>
        <strain evidence="2">ZX-21</strain>
    </source>
</reference>
<organism evidence="2 3">
    <name type="scientific">Zhongshania marina</name>
    <dbReference type="NCBI Taxonomy" id="2304603"/>
    <lineage>
        <taxon>Bacteria</taxon>
        <taxon>Pseudomonadati</taxon>
        <taxon>Pseudomonadota</taxon>
        <taxon>Gammaproteobacteria</taxon>
        <taxon>Cellvibrionales</taxon>
        <taxon>Spongiibacteraceae</taxon>
        <taxon>Zhongshania</taxon>
    </lineage>
</organism>
<dbReference type="PIRSF" id="PIRSF036389">
    <property type="entry name" value="IOR_B"/>
    <property type="match status" value="1"/>
</dbReference>
<dbReference type="RefSeq" id="WP_103683473.1">
    <property type="nucleotide sequence ID" value="NZ_PQGG01000012.1"/>
</dbReference>
<dbReference type="InterPro" id="IPR037165">
    <property type="entry name" value="AldOxase/xan_DH_Mopterin-bd_sf"/>
</dbReference>
<dbReference type="SMART" id="SM01008">
    <property type="entry name" value="Ald_Xan_dh_C"/>
    <property type="match status" value="1"/>
</dbReference>
<proteinExistence type="predicted"/>
<dbReference type="PROSITE" id="PS51318">
    <property type="entry name" value="TAT"/>
    <property type="match status" value="1"/>
</dbReference>
<accession>A0A2S4HIB1</accession>
<dbReference type="InterPro" id="IPR008274">
    <property type="entry name" value="AldOxase/xan_DH_MoCoBD1"/>
</dbReference>
<dbReference type="PANTHER" id="PTHR47495">
    <property type="entry name" value="ALDEHYDE DEHYDROGENASE"/>
    <property type="match status" value="1"/>
</dbReference>
<feature type="domain" description="Aldehyde oxidase/xanthine dehydrogenase a/b hammerhead" evidence="1">
    <location>
        <begin position="205"/>
        <end position="283"/>
    </location>
</feature>
<evidence type="ECO:0000259" key="1">
    <source>
        <dbReference type="SMART" id="SM01008"/>
    </source>
</evidence>
<dbReference type="OrthoDB" id="9767994at2"/>
<evidence type="ECO:0000313" key="3">
    <source>
        <dbReference type="Proteomes" id="UP000237222"/>
    </source>
</evidence>
<dbReference type="Proteomes" id="UP000237222">
    <property type="component" value="Unassembled WGS sequence"/>
</dbReference>
<gene>
    <name evidence="2" type="ORF">C0068_05430</name>
</gene>
<dbReference type="Pfam" id="PF20256">
    <property type="entry name" value="MoCoBD_2"/>
    <property type="match status" value="2"/>
</dbReference>
<comment type="caution">
    <text evidence="2">The sequence shown here is derived from an EMBL/GenBank/DDBJ whole genome shotgun (WGS) entry which is preliminary data.</text>
</comment>